<dbReference type="AlphaFoldDB" id="A0AA88VJ26"/>
<gene>
    <name evidence="4" type="ORF">RJ639_012425</name>
</gene>
<protein>
    <submittedName>
        <fullName evidence="4">Uncharacterized protein</fullName>
    </submittedName>
</protein>
<reference evidence="4" key="1">
    <citation type="submission" date="2022-12" db="EMBL/GenBank/DDBJ databases">
        <title>Draft genome assemblies for two species of Escallonia (Escalloniales).</title>
        <authorList>
            <person name="Chanderbali A."/>
            <person name="Dervinis C."/>
            <person name="Anghel I."/>
            <person name="Soltis D."/>
            <person name="Soltis P."/>
            <person name="Zapata F."/>
        </authorList>
    </citation>
    <scope>NUCLEOTIDE SEQUENCE</scope>
    <source>
        <strain evidence="4">UCBG64.0493</strain>
        <tissue evidence="4">Leaf</tissue>
    </source>
</reference>
<keyword evidence="5" id="KW-1185">Reference proteome</keyword>
<evidence type="ECO:0000256" key="2">
    <source>
        <dbReference type="ARBA" id="ARBA00022980"/>
    </source>
</evidence>
<dbReference type="SUPFAM" id="SSF52080">
    <property type="entry name" value="Ribosomal proteins L15p and L18e"/>
    <property type="match status" value="1"/>
</dbReference>
<comment type="caution">
    <text evidence="4">The sequence shown here is derived from an EMBL/GenBank/DDBJ whole genome shotgun (WGS) entry which is preliminary data.</text>
</comment>
<organism evidence="4 5">
    <name type="scientific">Escallonia herrerae</name>
    <dbReference type="NCBI Taxonomy" id="1293975"/>
    <lineage>
        <taxon>Eukaryota</taxon>
        <taxon>Viridiplantae</taxon>
        <taxon>Streptophyta</taxon>
        <taxon>Embryophyta</taxon>
        <taxon>Tracheophyta</taxon>
        <taxon>Spermatophyta</taxon>
        <taxon>Magnoliopsida</taxon>
        <taxon>eudicotyledons</taxon>
        <taxon>Gunneridae</taxon>
        <taxon>Pentapetalae</taxon>
        <taxon>asterids</taxon>
        <taxon>campanulids</taxon>
        <taxon>Escalloniales</taxon>
        <taxon>Escalloniaceae</taxon>
        <taxon>Escallonia</taxon>
    </lineage>
</organism>
<dbReference type="Gene3D" id="3.100.10.10">
    <property type="match status" value="1"/>
</dbReference>
<dbReference type="PANTHER" id="PTHR11721:SF3">
    <property type="entry name" value="LARGE RIBOSOMAL SUBUNIT PROTEIN UL15"/>
    <property type="match status" value="1"/>
</dbReference>
<comment type="similarity">
    <text evidence="1">Belongs to the universal ribosomal protein uL15 family.</text>
</comment>
<sequence length="116" mass="13068">MAGQITWDFRLVTGPFSYLLKGRITTDLAAQPFPFSPLGQILRVANNLESIPMEQNHPSYFGKVGLSYFHHFRNKFHCPVVNVEHIWSLVSQEAREKVAGSSAAPVVDVMHRKGVF</sequence>
<accession>A0AA88VJ26</accession>
<dbReference type="EMBL" id="JAVXUP010001605">
    <property type="protein sequence ID" value="KAK3009836.1"/>
    <property type="molecule type" value="Genomic_DNA"/>
</dbReference>
<evidence type="ECO:0000313" key="5">
    <source>
        <dbReference type="Proteomes" id="UP001188597"/>
    </source>
</evidence>
<proteinExistence type="inferred from homology"/>
<dbReference type="Proteomes" id="UP001188597">
    <property type="component" value="Unassembled WGS sequence"/>
</dbReference>
<name>A0AA88VJ26_9ASTE</name>
<evidence type="ECO:0000256" key="1">
    <source>
        <dbReference type="ARBA" id="ARBA00007320"/>
    </source>
</evidence>
<keyword evidence="3" id="KW-0687">Ribonucleoprotein</keyword>
<evidence type="ECO:0000256" key="3">
    <source>
        <dbReference type="ARBA" id="ARBA00023274"/>
    </source>
</evidence>
<keyword evidence="2" id="KW-0689">Ribosomal protein</keyword>
<dbReference type="GO" id="GO:0003735">
    <property type="term" value="F:structural constituent of ribosome"/>
    <property type="evidence" value="ECO:0007669"/>
    <property type="project" value="TreeGrafter"/>
</dbReference>
<dbReference type="InterPro" id="IPR036227">
    <property type="entry name" value="Ribosomal_uL15/eL18_sf"/>
</dbReference>
<dbReference type="GO" id="GO:0022625">
    <property type="term" value="C:cytosolic large ribosomal subunit"/>
    <property type="evidence" value="ECO:0007669"/>
    <property type="project" value="TreeGrafter"/>
</dbReference>
<evidence type="ECO:0000313" key="4">
    <source>
        <dbReference type="EMBL" id="KAK3009836.1"/>
    </source>
</evidence>
<dbReference type="PANTHER" id="PTHR11721">
    <property type="entry name" value="60S RIBOSOMAL PROTEIN L27A"/>
    <property type="match status" value="1"/>
</dbReference>